<gene>
    <name evidence="7" type="primary">pyrB</name>
    <name evidence="10" type="ORF">J2S11_001465</name>
</gene>
<dbReference type="Pfam" id="PF00185">
    <property type="entry name" value="OTCace"/>
    <property type="match status" value="1"/>
</dbReference>
<dbReference type="NCBIfam" id="NF002032">
    <property type="entry name" value="PRK00856.1"/>
    <property type="match status" value="1"/>
</dbReference>
<evidence type="ECO:0000256" key="3">
    <source>
        <dbReference type="ARBA" id="ARBA00022679"/>
    </source>
</evidence>
<dbReference type="RefSeq" id="WP_307392799.1">
    <property type="nucleotide sequence ID" value="NZ_BAAADK010000011.1"/>
</dbReference>
<name>A0ABT9VX45_9BACI</name>
<feature type="binding site" evidence="7">
    <location>
        <position position="263"/>
    </location>
    <ligand>
        <name>carbamoyl phosphate</name>
        <dbReference type="ChEBI" id="CHEBI:58228"/>
    </ligand>
</feature>
<organism evidence="10 11">
    <name type="scientific">Caldalkalibacillus horti</name>
    <dbReference type="NCBI Taxonomy" id="77523"/>
    <lineage>
        <taxon>Bacteria</taxon>
        <taxon>Bacillati</taxon>
        <taxon>Bacillota</taxon>
        <taxon>Bacilli</taxon>
        <taxon>Bacillales</taxon>
        <taxon>Bacillaceae</taxon>
        <taxon>Caldalkalibacillus</taxon>
    </lineage>
</organism>
<evidence type="ECO:0000256" key="7">
    <source>
        <dbReference type="HAMAP-Rule" id="MF_00001"/>
    </source>
</evidence>
<feature type="binding site" evidence="7">
    <location>
        <position position="133"/>
    </location>
    <ligand>
        <name>carbamoyl phosphate</name>
        <dbReference type="ChEBI" id="CHEBI:58228"/>
    </ligand>
</feature>
<feature type="binding site" evidence="7">
    <location>
        <position position="136"/>
    </location>
    <ligand>
        <name>carbamoyl phosphate</name>
        <dbReference type="ChEBI" id="CHEBI:58228"/>
    </ligand>
</feature>
<feature type="domain" description="Aspartate/ornithine carbamoyltransferase Asp/Orn-binding" evidence="8">
    <location>
        <begin position="152"/>
        <end position="298"/>
    </location>
</feature>
<comment type="catalytic activity">
    <reaction evidence="6 7">
        <text>carbamoyl phosphate + L-aspartate = N-carbamoyl-L-aspartate + phosphate + H(+)</text>
        <dbReference type="Rhea" id="RHEA:20013"/>
        <dbReference type="ChEBI" id="CHEBI:15378"/>
        <dbReference type="ChEBI" id="CHEBI:29991"/>
        <dbReference type="ChEBI" id="CHEBI:32814"/>
        <dbReference type="ChEBI" id="CHEBI:43474"/>
        <dbReference type="ChEBI" id="CHEBI:58228"/>
        <dbReference type="EC" id="2.1.3.2"/>
    </reaction>
</comment>
<dbReference type="SUPFAM" id="SSF53671">
    <property type="entry name" value="Aspartate/ornithine carbamoyltransferase"/>
    <property type="match status" value="1"/>
</dbReference>
<dbReference type="NCBIfam" id="TIGR00670">
    <property type="entry name" value="asp_carb_tr"/>
    <property type="match status" value="1"/>
</dbReference>
<proteinExistence type="inferred from homology"/>
<dbReference type="HAMAP" id="MF_00001">
    <property type="entry name" value="Asp_carb_tr"/>
    <property type="match status" value="1"/>
</dbReference>
<dbReference type="InterPro" id="IPR006131">
    <property type="entry name" value="Asp_carbamoyltransf_Asp/Orn-bd"/>
</dbReference>
<feature type="binding site" evidence="7">
    <location>
        <position position="55"/>
    </location>
    <ligand>
        <name>carbamoyl phosphate</name>
        <dbReference type="ChEBI" id="CHEBI:58228"/>
    </ligand>
</feature>
<feature type="binding site" evidence="7">
    <location>
        <position position="105"/>
    </location>
    <ligand>
        <name>carbamoyl phosphate</name>
        <dbReference type="ChEBI" id="CHEBI:58228"/>
    </ligand>
</feature>
<dbReference type="PANTHER" id="PTHR45753:SF6">
    <property type="entry name" value="ASPARTATE CARBAMOYLTRANSFERASE"/>
    <property type="match status" value="1"/>
</dbReference>
<reference evidence="10 11" key="1">
    <citation type="submission" date="2023-07" db="EMBL/GenBank/DDBJ databases">
        <title>Genomic Encyclopedia of Type Strains, Phase IV (KMG-IV): sequencing the most valuable type-strain genomes for metagenomic binning, comparative biology and taxonomic classification.</title>
        <authorList>
            <person name="Goeker M."/>
        </authorList>
    </citation>
    <scope>NUCLEOTIDE SEQUENCE [LARGE SCALE GENOMIC DNA]</scope>
    <source>
        <strain evidence="10 11">DSM 12751</strain>
    </source>
</reference>
<dbReference type="EC" id="2.1.3.2" evidence="7"/>
<comment type="function">
    <text evidence="5 7">Catalyzes the condensation of carbamoyl phosphate and aspartate to form carbamoyl aspartate and inorganic phosphate, the committed step in the de novo pyrimidine nucleotide biosynthesis pathway.</text>
</comment>
<dbReference type="InterPro" id="IPR002082">
    <property type="entry name" value="Asp_carbamoyltransf"/>
</dbReference>
<dbReference type="Gene3D" id="3.40.50.1370">
    <property type="entry name" value="Aspartate/ornithine carbamoyltransferase"/>
    <property type="match status" value="2"/>
</dbReference>
<comment type="subunit">
    <text evidence="7">Heterododecamer (2C3:3R2) of six catalytic PyrB chains organized as two trimers (C3), and six regulatory PyrI chains organized as three dimers (R2).</text>
</comment>
<evidence type="ECO:0000259" key="8">
    <source>
        <dbReference type="Pfam" id="PF00185"/>
    </source>
</evidence>
<dbReference type="InterPro" id="IPR006130">
    <property type="entry name" value="Asp/Orn_carbamoylTrfase"/>
</dbReference>
<feature type="binding site" evidence="7">
    <location>
        <position position="220"/>
    </location>
    <ligand>
        <name>L-aspartate</name>
        <dbReference type="ChEBI" id="CHEBI:29991"/>
    </ligand>
</feature>
<comment type="pathway">
    <text evidence="1 7">Pyrimidine metabolism; UMP biosynthesis via de novo pathway; (S)-dihydroorotate from bicarbonate: step 2/3.</text>
</comment>
<accession>A0ABT9VX45</accession>
<evidence type="ECO:0000313" key="11">
    <source>
        <dbReference type="Proteomes" id="UP001235840"/>
    </source>
</evidence>
<dbReference type="Proteomes" id="UP001235840">
    <property type="component" value="Unassembled WGS sequence"/>
</dbReference>
<dbReference type="EMBL" id="JAUSTY010000005">
    <property type="protein sequence ID" value="MDQ0165564.1"/>
    <property type="molecule type" value="Genomic_DNA"/>
</dbReference>
<comment type="caution">
    <text evidence="10">The sequence shown here is derived from an EMBL/GenBank/DDBJ whole genome shotgun (WGS) entry which is preliminary data.</text>
</comment>
<dbReference type="PANTHER" id="PTHR45753">
    <property type="entry name" value="ORNITHINE CARBAMOYLTRANSFERASE, MITOCHONDRIAL"/>
    <property type="match status" value="1"/>
</dbReference>
<dbReference type="PROSITE" id="PS00097">
    <property type="entry name" value="CARBAMOYLTRANSFERASE"/>
    <property type="match status" value="1"/>
</dbReference>
<keyword evidence="3 7" id="KW-0808">Transferase</keyword>
<evidence type="ECO:0000256" key="5">
    <source>
        <dbReference type="ARBA" id="ARBA00043884"/>
    </source>
</evidence>
<dbReference type="PRINTS" id="PR00101">
    <property type="entry name" value="ATCASE"/>
</dbReference>
<feature type="binding site" evidence="7">
    <location>
        <position position="56"/>
    </location>
    <ligand>
        <name>carbamoyl phosphate</name>
        <dbReference type="ChEBI" id="CHEBI:58228"/>
    </ligand>
</feature>
<keyword evidence="4 7" id="KW-0665">Pyrimidine biosynthesis</keyword>
<feature type="binding site" evidence="7">
    <location>
        <position position="166"/>
    </location>
    <ligand>
        <name>L-aspartate</name>
        <dbReference type="ChEBI" id="CHEBI:29991"/>
    </ligand>
</feature>
<feature type="binding site" evidence="7">
    <location>
        <position position="83"/>
    </location>
    <ligand>
        <name>L-aspartate</name>
        <dbReference type="ChEBI" id="CHEBI:29991"/>
    </ligand>
</feature>
<feature type="binding site" evidence="7">
    <location>
        <position position="262"/>
    </location>
    <ligand>
        <name>carbamoyl phosphate</name>
        <dbReference type="ChEBI" id="CHEBI:58228"/>
    </ligand>
</feature>
<evidence type="ECO:0000313" key="10">
    <source>
        <dbReference type="EMBL" id="MDQ0165564.1"/>
    </source>
</evidence>
<keyword evidence="11" id="KW-1185">Reference proteome</keyword>
<evidence type="ECO:0000256" key="1">
    <source>
        <dbReference type="ARBA" id="ARBA00004852"/>
    </source>
</evidence>
<evidence type="ECO:0000256" key="2">
    <source>
        <dbReference type="ARBA" id="ARBA00008896"/>
    </source>
</evidence>
<feature type="domain" description="Aspartate/ornithine carbamoyltransferase carbamoyl-P binding" evidence="9">
    <location>
        <begin position="3"/>
        <end position="146"/>
    </location>
</feature>
<evidence type="ECO:0000256" key="6">
    <source>
        <dbReference type="ARBA" id="ARBA00048859"/>
    </source>
</evidence>
<dbReference type="InterPro" id="IPR036901">
    <property type="entry name" value="Asp/Orn_carbamoylTrfase_sf"/>
</dbReference>
<evidence type="ECO:0000256" key="4">
    <source>
        <dbReference type="ARBA" id="ARBA00022975"/>
    </source>
</evidence>
<comment type="similarity">
    <text evidence="2 7">Belongs to the aspartate/ornithine carbamoyltransferase superfamily. ATCase family.</text>
</comment>
<protein>
    <recommendedName>
        <fullName evidence="7">Aspartate carbamoyltransferase</fullName>
        <ecNumber evidence="7">2.1.3.2</ecNumber>
    </recommendedName>
    <alternativeName>
        <fullName evidence="7">Aspartate transcarbamylase</fullName>
        <shortName evidence="7">ATCase</shortName>
    </alternativeName>
</protein>
<dbReference type="GO" id="GO:0004070">
    <property type="term" value="F:aspartate carbamoyltransferase activity"/>
    <property type="evidence" value="ECO:0007669"/>
    <property type="project" value="UniProtKB-EC"/>
</dbReference>
<sequence>MNKHLLGLKDLGAEDLLSILKRAEQFTHSDQESHLNVVVHKGTFVTNLFFENSTRTRFSFEVAQKRLGLNVLNFQESVSSAQKGESLYDTLKTLESMGVKAAVIRHSQNGILKQLESGLNLNLVNAGIGNEEHPTQALLDMLTMKQEFGSLQGLKVAIIGDLQHSRVLRSNYYGLTKLGASLILSGPEEYKPVDQEILGGCTWLPMDDAIVEADVVMMLRIQLERHREQAVGISQTEYHQKYGLTEQRSKFMKKEAIIMHPAPFNRDVEIASSLIESPKSRIFKQVTNGVAIRMAVMERVLCSTVDEQGTNSKIKMAN</sequence>
<dbReference type="PRINTS" id="PR00100">
    <property type="entry name" value="AOTCASE"/>
</dbReference>
<dbReference type="Pfam" id="PF02729">
    <property type="entry name" value="OTCace_N"/>
    <property type="match status" value="1"/>
</dbReference>
<dbReference type="InterPro" id="IPR006132">
    <property type="entry name" value="Asp/Orn_carbamoyltranf_P-bd"/>
</dbReference>
<evidence type="ECO:0000259" key="9">
    <source>
        <dbReference type="Pfam" id="PF02729"/>
    </source>
</evidence>